<dbReference type="AlphaFoldDB" id="A0A0A1SYP0"/>
<feature type="transmembrane region" description="Helical" evidence="7">
    <location>
        <begin position="379"/>
        <end position="405"/>
    </location>
</feature>
<comment type="subcellular location">
    <subcellularLocation>
        <location evidence="1">Membrane</location>
        <topology evidence="1">Multi-pass membrane protein</topology>
    </subcellularLocation>
</comment>
<dbReference type="InterPro" id="IPR002528">
    <property type="entry name" value="MATE_fam"/>
</dbReference>
<keyword evidence="4 7" id="KW-1133">Transmembrane helix</keyword>
<evidence type="ECO:0000256" key="1">
    <source>
        <dbReference type="ARBA" id="ARBA00004141"/>
    </source>
</evidence>
<feature type="compositionally biased region" description="Basic and acidic residues" evidence="6">
    <location>
        <begin position="105"/>
        <end position="122"/>
    </location>
</feature>
<evidence type="ECO:0000256" key="6">
    <source>
        <dbReference type="SAM" id="MobiDB-lite"/>
    </source>
</evidence>
<feature type="transmembrane region" description="Helical" evidence="7">
    <location>
        <begin position="605"/>
        <end position="624"/>
    </location>
</feature>
<feature type="transmembrane region" description="Helical" evidence="7">
    <location>
        <begin position="425"/>
        <end position="444"/>
    </location>
</feature>
<evidence type="ECO:0000256" key="7">
    <source>
        <dbReference type="SAM" id="Phobius"/>
    </source>
</evidence>
<keyword evidence="3 7" id="KW-0812">Transmembrane</keyword>
<feature type="compositionally biased region" description="Polar residues" evidence="6">
    <location>
        <begin position="161"/>
        <end position="179"/>
    </location>
</feature>
<dbReference type="HOGENOM" id="CLU_012893_1_2_1"/>
<name>A0A0A1SYP0_9HYPO</name>
<dbReference type="CDD" id="cd13132">
    <property type="entry name" value="MATE_eukaryotic"/>
    <property type="match status" value="1"/>
</dbReference>
<evidence type="ECO:0000313" key="9">
    <source>
        <dbReference type="Proteomes" id="UP000039046"/>
    </source>
</evidence>
<dbReference type="GO" id="GO:0042910">
    <property type="term" value="F:xenobiotic transmembrane transporter activity"/>
    <property type="evidence" value="ECO:0007669"/>
    <property type="project" value="InterPro"/>
</dbReference>
<feature type="transmembrane region" description="Helical" evidence="7">
    <location>
        <begin position="287"/>
        <end position="310"/>
    </location>
</feature>
<accession>A0A0A1SYP0</accession>
<dbReference type="Proteomes" id="UP000039046">
    <property type="component" value="Unassembled WGS sequence"/>
</dbReference>
<dbReference type="PANTHER" id="PTHR11206">
    <property type="entry name" value="MULTIDRUG RESISTANCE PROTEIN"/>
    <property type="match status" value="1"/>
</dbReference>
<dbReference type="InterPro" id="IPR045069">
    <property type="entry name" value="MATE_euk"/>
</dbReference>
<protein>
    <recommendedName>
        <fullName evidence="10">MATE efflux family protein</fullName>
    </recommendedName>
</protein>
<evidence type="ECO:0000256" key="3">
    <source>
        <dbReference type="ARBA" id="ARBA00022692"/>
    </source>
</evidence>
<feature type="transmembrane region" description="Helical" evidence="7">
    <location>
        <begin position="322"/>
        <end position="339"/>
    </location>
</feature>
<dbReference type="Pfam" id="PF01554">
    <property type="entry name" value="MatE"/>
    <property type="match status" value="2"/>
</dbReference>
<feature type="transmembrane region" description="Helical" evidence="7">
    <location>
        <begin position="505"/>
        <end position="526"/>
    </location>
</feature>
<dbReference type="STRING" id="1531966.A0A0A1SYP0"/>
<dbReference type="OrthoDB" id="2126698at2759"/>
<feature type="transmembrane region" description="Helical" evidence="7">
    <location>
        <begin position="351"/>
        <end position="373"/>
    </location>
</feature>
<feature type="region of interest" description="Disordered" evidence="6">
    <location>
        <begin position="151"/>
        <end position="181"/>
    </location>
</feature>
<feature type="region of interest" description="Disordered" evidence="6">
    <location>
        <begin position="91"/>
        <end position="130"/>
    </location>
</feature>
<evidence type="ECO:0000256" key="4">
    <source>
        <dbReference type="ARBA" id="ARBA00022989"/>
    </source>
</evidence>
<dbReference type="GO" id="GO:1990961">
    <property type="term" value="P:xenobiotic detoxification by transmembrane export across the plasma membrane"/>
    <property type="evidence" value="ECO:0007669"/>
    <property type="project" value="InterPro"/>
</dbReference>
<comment type="similarity">
    <text evidence="2">Belongs to the multi antimicrobial extrusion (MATE) (TC 2.A.66.1) family.</text>
</comment>
<dbReference type="EMBL" id="CDHN01000002">
    <property type="protein sequence ID" value="CEJ84528.1"/>
    <property type="molecule type" value="Genomic_DNA"/>
</dbReference>
<feature type="transmembrane region" description="Helical" evidence="7">
    <location>
        <begin position="580"/>
        <end position="599"/>
    </location>
</feature>
<reference evidence="8 9" key="1">
    <citation type="journal article" date="2015" name="Genome Announc.">
        <title>Draft Genome Sequence and Gene Annotation of the Entomopathogenic Fungus Verticillium hemipterigenum.</title>
        <authorList>
            <person name="Horn F."/>
            <person name="Habel A."/>
            <person name="Scharf D.H."/>
            <person name="Dworschak J."/>
            <person name="Brakhage A.A."/>
            <person name="Guthke R."/>
            <person name="Hertweck C."/>
            <person name="Linde J."/>
        </authorList>
    </citation>
    <scope>NUCLEOTIDE SEQUENCE [LARGE SCALE GENOMIC DNA]</scope>
</reference>
<sequence length="643" mass="69836">MPTQASSNARGTKPQGNNHGLNGSETRAALSSSLRVGSPIAQALARDIAECSDDDLVEPAVDGTTDTDRPPGHALYARRASSVAYGASRPVINDTSAEDAPFTQHDLRQSREAERSLLRDNHILPPKHQKQSKGIFARIYRQLFSTKIPVDDDHGDDVAPTETSPLLNGQNQAPPSISSDHLEEQWEEAVTSGRIRTTWRREAKTLIQYSVPLILTFMLQYSINVTSIFAVGHIGKIELGAVSLANMSQGITCLAPFQGLATSLDTLCAQAFGSGHKHLVGLQCQRMAAFLLMLSGPVILIWCFSESILLRVVPDAETARLAGLYLKIMIPSIPGMILFECGKRFTQAQGLFNATTYVLIIAAPINIFVSWFLVWHLKLGFIGAPIAVAFTESLLPILLFLYVVLIDGRQCWGGFSKRAFTNWGIMIKLALPGMIMVEAEWLAFEIMTLLASRFGSSYLAAQSVLTTLGTITYQIPFATSIASSTRVANLIGASLVDAAITSSKVTFYMSIIVGLVNFAVFSSLRFHLPLLFTNDPEVIAIVAKVLPTLAGVQIFDGLAASAHGLLRGIGRQAIGGPVNLIAYYVISLPISLAMAFWLGWKLDGLWVGVAVGLICVAVFEYIYLIRTDWHHASREAAHRNQAG</sequence>
<evidence type="ECO:0000313" key="8">
    <source>
        <dbReference type="EMBL" id="CEJ84528.1"/>
    </source>
</evidence>
<proteinExistence type="inferred from homology"/>
<dbReference type="GO" id="GO:0015297">
    <property type="term" value="F:antiporter activity"/>
    <property type="evidence" value="ECO:0007669"/>
    <property type="project" value="InterPro"/>
</dbReference>
<keyword evidence="9" id="KW-1185">Reference proteome</keyword>
<evidence type="ECO:0008006" key="10">
    <source>
        <dbReference type="Google" id="ProtNLM"/>
    </source>
</evidence>
<dbReference type="GO" id="GO:0016020">
    <property type="term" value="C:membrane"/>
    <property type="evidence" value="ECO:0007669"/>
    <property type="project" value="UniProtKB-SubCell"/>
</dbReference>
<keyword evidence="5 7" id="KW-0472">Membrane</keyword>
<organism evidence="8 9">
    <name type="scientific">[Torrubiella] hemipterigena</name>
    <dbReference type="NCBI Taxonomy" id="1531966"/>
    <lineage>
        <taxon>Eukaryota</taxon>
        <taxon>Fungi</taxon>
        <taxon>Dikarya</taxon>
        <taxon>Ascomycota</taxon>
        <taxon>Pezizomycotina</taxon>
        <taxon>Sordariomycetes</taxon>
        <taxon>Hypocreomycetidae</taxon>
        <taxon>Hypocreales</taxon>
        <taxon>Clavicipitaceae</taxon>
        <taxon>Clavicipitaceae incertae sedis</taxon>
        <taxon>'Torrubiella' clade</taxon>
    </lineage>
</organism>
<evidence type="ECO:0000256" key="2">
    <source>
        <dbReference type="ARBA" id="ARBA00010199"/>
    </source>
</evidence>
<dbReference type="NCBIfam" id="TIGR00797">
    <property type="entry name" value="matE"/>
    <property type="match status" value="1"/>
</dbReference>
<evidence type="ECO:0000256" key="5">
    <source>
        <dbReference type="ARBA" id="ARBA00023136"/>
    </source>
</evidence>
<feature type="region of interest" description="Disordered" evidence="6">
    <location>
        <begin position="1"/>
        <end position="35"/>
    </location>
</feature>
<gene>
    <name evidence="8" type="ORF">VHEMI03503</name>
</gene>